<dbReference type="InterPro" id="IPR013736">
    <property type="entry name" value="Xaa-Pro_dipept_C"/>
</dbReference>
<dbReference type="SMART" id="SM00939">
    <property type="entry name" value="PepX_C"/>
    <property type="match status" value="1"/>
</dbReference>
<dbReference type="PANTHER" id="PTHR43056">
    <property type="entry name" value="PEPTIDASE S9 PROLYL OLIGOPEPTIDASE"/>
    <property type="match status" value="1"/>
</dbReference>
<protein>
    <submittedName>
        <fullName evidence="3">CocE/NonD family hydrolase</fullName>
    </submittedName>
</protein>
<feature type="domain" description="Xaa-Pro dipeptidyl-peptidase C-terminal" evidence="2">
    <location>
        <begin position="301"/>
        <end position="546"/>
    </location>
</feature>
<evidence type="ECO:0000259" key="2">
    <source>
        <dbReference type="SMART" id="SM00939"/>
    </source>
</evidence>
<proteinExistence type="predicted"/>
<dbReference type="SUPFAM" id="SSF49785">
    <property type="entry name" value="Galactose-binding domain-like"/>
    <property type="match status" value="1"/>
</dbReference>
<dbReference type="Proteomes" id="UP000595847">
    <property type="component" value="Chromosome"/>
</dbReference>
<keyword evidence="1 3" id="KW-0378">Hydrolase</keyword>
<dbReference type="AlphaFoldDB" id="A0A7T5ELT9"/>
<reference evidence="4" key="2">
    <citation type="submission" date="2021-04" db="EMBL/GenBank/DDBJ databases">
        <title>Brevibacillus composti FJAT-54423, complete genome.</title>
        <authorList>
            <person name="Tang R."/>
        </authorList>
    </citation>
    <scope>NUCLEOTIDE SEQUENCE</scope>
    <source>
        <strain evidence="4">FJAT-54424</strain>
    </source>
</reference>
<dbReference type="EMBL" id="CP066308">
    <property type="protein sequence ID" value="QQE74958.1"/>
    <property type="molecule type" value="Genomic_DNA"/>
</dbReference>
<name>A0A7T5ELT9_9BACL</name>
<dbReference type="PANTHER" id="PTHR43056:SF10">
    <property type="entry name" value="COCE_NOND FAMILY, PUTATIVE (AFU_ORTHOLOGUE AFUA_7G00600)-RELATED"/>
    <property type="match status" value="1"/>
</dbReference>
<accession>A0A7T5ELT9</accession>
<dbReference type="Gene3D" id="3.40.50.1820">
    <property type="entry name" value="alpha/beta hydrolase"/>
    <property type="match status" value="1"/>
</dbReference>
<evidence type="ECO:0000313" key="6">
    <source>
        <dbReference type="Proteomes" id="UP000677234"/>
    </source>
</evidence>
<dbReference type="InterPro" id="IPR050585">
    <property type="entry name" value="Xaa-Pro_dipeptidyl-ppase/CocE"/>
</dbReference>
<dbReference type="InterPro" id="IPR005674">
    <property type="entry name" value="CocE/Ser_esterase"/>
</dbReference>
<dbReference type="Proteomes" id="UP000677234">
    <property type="component" value="Chromosome"/>
</dbReference>
<evidence type="ECO:0000313" key="4">
    <source>
        <dbReference type="EMBL" id="QUO42042.1"/>
    </source>
</evidence>
<evidence type="ECO:0000313" key="3">
    <source>
        <dbReference type="EMBL" id="QQE74958.1"/>
    </source>
</evidence>
<evidence type="ECO:0000256" key="1">
    <source>
        <dbReference type="ARBA" id="ARBA00022801"/>
    </source>
</evidence>
<keyword evidence="6" id="KW-1185">Reference proteome</keyword>
<reference evidence="3 5" key="1">
    <citation type="submission" date="2020-12" db="EMBL/GenBank/DDBJ databases">
        <title>strain FJAT-54423T represents a novel species of the genus Brevibacillus.</title>
        <authorList>
            <person name="Tang R."/>
        </authorList>
    </citation>
    <scope>NUCLEOTIDE SEQUENCE [LARGE SCALE GENOMIC DNA]</scope>
    <source>
        <strain evidence="3 5">FJAT-54423</strain>
    </source>
</reference>
<dbReference type="InterPro" id="IPR008979">
    <property type="entry name" value="Galactose-bd-like_sf"/>
</dbReference>
<sequence length="684" mass="77196">MVFNVRESQRSIKTEFPRKVREIEHVWIPMSDGTRLAARIWLPEDAGESPVPAILEYIPYRKNDFTALRDSIRHPYFAGHGYASIRVDMRGCGDSDGILYDEYLPQEQDDAIEVIEWIASQPWCTGAVGMIGKSWGGFNGLQVAARRPPALKTIITLCSTDDRYADDVHYLGGCVLASDMLWWASTMLVYNARPADPRIVGDEWRSTWLQRLEKTPPFVEEWMSHQRRDAYWKHGSVCENYADIEIPVFAVGGWADGYTNAILRLLEGLPGPRKGLIGPWAHEYPEVAVPGPAIGFLQECLRWWDHWLKGIDTGIMEEPMLRAWMQDSVPPQVDYAERPGRWVAETAWPSPAIQPTDMWLGENQSLSGKAPASEREVAVPSMQAHGLYAGVFCPFGQPGDLASDQRLENGLAVCFTSEPLEEPVEILGFPEVTVELSADRPNALLAVRLCDVAPDGASTLVSWGMLNLTHRESHEHPAPLAVGERYTVSVRLNAVGHVLPAGHRWQVALSPNYWPHAWPSPEPVTLTVYTGEKTRLTLPVRPPQAIDDELPDFGMPETAAVMEREILREERRTREVRHDLINGVWTLEDYSDEGARRLLPNGIEYGSVNRNIYTIEEGNPLSAQVRCEWTLHVGRGEWQTRLESVSTMSADAKQFYLKNELTAYEGETQVFTKTWTREIPRDHV</sequence>
<dbReference type="InterPro" id="IPR029058">
    <property type="entry name" value="AB_hydrolase_fold"/>
</dbReference>
<dbReference type="KEGG" id="bcop:JD108_03130"/>
<dbReference type="EMBL" id="CP073708">
    <property type="protein sequence ID" value="QUO42042.1"/>
    <property type="molecule type" value="Genomic_DNA"/>
</dbReference>
<dbReference type="InterPro" id="IPR000383">
    <property type="entry name" value="Xaa-Pro-like_dom"/>
</dbReference>
<dbReference type="Gene3D" id="1.10.3020.10">
    <property type="entry name" value="alpha-amino acid ester hydrolase ( Helical cap domain)"/>
    <property type="match status" value="1"/>
</dbReference>
<dbReference type="SUPFAM" id="SSF53474">
    <property type="entry name" value="alpha/beta-Hydrolases"/>
    <property type="match status" value="1"/>
</dbReference>
<dbReference type="Pfam" id="PF08530">
    <property type="entry name" value="PepX_C"/>
    <property type="match status" value="1"/>
</dbReference>
<dbReference type="RefSeq" id="WP_198828524.1">
    <property type="nucleotide sequence ID" value="NZ_CP066308.1"/>
</dbReference>
<dbReference type="GO" id="GO:0008239">
    <property type="term" value="F:dipeptidyl-peptidase activity"/>
    <property type="evidence" value="ECO:0007669"/>
    <property type="project" value="InterPro"/>
</dbReference>
<organism evidence="3 5">
    <name type="scientific">Brevibacillus composti</name>
    <dbReference type="NCBI Taxonomy" id="2796470"/>
    <lineage>
        <taxon>Bacteria</taxon>
        <taxon>Bacillati</taxon>
        <taxon>Bacillota</taxon>
        <taxon>Bacilli</taxon>
        <taxon>Bacillales</taxon>
        <taxon>Paenibacillaceae</taxon>
        <taxon>Brevibacillus</taxon>
    </lineage>
</organism>
<dbReference type="Gene3D" id="2.60.120.260">
    <property type="entry name" value="Galactose-binding domain-like"/>
    <property type="match status" value="1"/>
</dbReference>
<evidence type="ECO:0000313" key="5">
    <source>
        <dbReference type="Proteomes" id="UP000595847"/>
    </source>
</evidence>
<dbReference type="Pfam" id="PF02129">
    <property type="entry name" value="Peptidase_S15"/>
    <property type="match status" value="1"/>
</dbReference>
<gene>
    <name evidence="3" type="ORF">JD108_03130</name>
    <name evidence="4" type="ORF">KDJ56_03135</name>
</gene>
<dbReference type="NCBIfam" id="TIGR00976">
    <property type="entry name" value="CocE_NonD"/>
    <property type="match status" value="1"/>
</dbReference>